<evidence type="ECO:0000313" key="1">
    <source>
        <dbReference type="EMBL" id="OTF97652.1"/>
    </source>
</evidence>
<accession>A0A251SGJ0</accession>
<protein>
    <submittedName>
        <fullName evidence="1">Uncharacterized protein</fullName>
    </submittedName>
</protein>
<dbReference type="Proteomes" id="UP000215914">
    <property type="component" value="Chromosome 14"/>
</dbReference>
<keyword evidence="2" id="KW-1185">Reference proteome</keyword>
<gene>
    <name evidence="1" type="ORF">HannXRQ_Chr14g0436981</name>
</gene>
<proteinExistence type="predicted"/>
<name>A0A251SGJ0_HELAN</name>
<evidence type="ECO:0000313" key="2">
    <source>
        <dbReference type="Proteomes" id="UP000215914"/>
    </source>
</evidence>
<organism evidence="1 2">
    <name type="scientific">Helianthus annuus</name>
    <name type="common">Common sunflower</name>
    <dbReference type="NCBI Taxonomy" id="4232"/>
    <lineage>
        <taxon>Eukaryota</taxon>
        <taxon>Viridiplantae</taxon>
        <taxon>Streptophyta</taxon>
        <taxon>Embryophyta</taxon>
        <taxon>Tracheophyta</taxon>
        <taxon>Spermatophyta</taxon>
        <taxon>Magnoliopsida</taxon>
        <taxon>eudicotyledons</taxon>
        <taxon>Gunneridae</taxon>
        <taxon>Pentapetalae</taxon>
        <taxon>asterids</taxon>
        <taxon>campanulids</taxon>
        <taxon>Asterales</taxon>
        <taxon>Asteraceae</taxon>
        <taxon>Asteroideae</taxon>
        <taxon>Heliantheae alliance</taxon>
        <taxon>Heliantheae</taxon>
        <taxon>Helianthus</taxon>
    </lineage>
</organism>
<sequence>MFVLLSLRIIGFQLTTRWRFTMLWSAAAMVDAQLYVITRTIAQWYFSIDDPRVKHHMTFSKCAGQLLLQRTKVQVG</sequence>
<reference evidence="2" key="1">
    <citation type="journal article" date="2017" name="Nature">
        <title>The sunflower genome provides insights into oil metabolism, flowering and Asterid evolution.</title>
        <authorList>
            <person name="Badouin H."/>
            <person name="Gouzy J."/>
            <person name="Grassa C.J."/>
            <person name="Murat F."/>
            <person name="Staton S.E."/>
            <person name="Cottret L."/>
            <person name="Lelandais-Briere C."/>
            <person name="Owens G.L."/>
            <person name="Carrere S."/>
            <person name="Mayjonade B."/>
            <person name="Legrand L."/>
            <person name="Gill N."/>
            <person name="Kane N.C."/>
            <person name="Bowers J.E."/>
            <person name="Hubner S."/>
            <person name="Bellec A."/>
            <person name="Berard A."/>
            <person name="Berges H."/>
            <person name="Blanchet N."/>
            <person name="Boniface M.C."/>
            <person name="Brunel D."/>
            <person name="Catrice O."/>
            <person name="Chaidir N."/>
            <person name="Claudel C."/>
            <person name="Donnadieu C."/>
            <person name="Faraut T."/>
            <person name="Fievet G."/>
            <person name="Helmstetter N."/>
            <person name="King M."/>
            <person name="Knapp S.J."/>
            <person name="Lai Z."/>
            <person name="Le Paslier M.C."/>
            <person name="Lippi Y."/>
            <person name="Lorenzon L."/>
            <person name="Mandel J.R."/>
            <person name="Marage G."/>
            <person name="Marchand G."/>
            <person name="Marquand E."/>
            <person name="Bret-Mestries E."/>
            <person name="Morien E."/>
            <person name="Nambeesan S."/>
            <person name="Nguyen T."/>
            <person name="Pegot-Espagnet P."/>
            <person name="Pouilly N."/>
            <person name="Raftis F."/>
            <person name="Sallet E."/>
            <person name="Schiex T."/>
            <person name="Thomas J."/>
            <person name="Vandecasteele C."/>
            <person name="Vares D."/>
            <person name="Vear F."/>
            <person name="Vautrin S."/>
            <person name="Crespi M."/>
            <person name="Mangin B."/>
            <person name="Burke J.M."/>
            <person name="Salse J."/>
            <person name="Munos S."/>
            <person name="Vincourt P."/>
            <person name="Rieseberg L.H."/>
            <person name="Langlade N.B."/>
        </authorList>
    </citation>
    <scope>NUCLEOTIDE SEQUENCE [LARGE SCALE GENOMIC DNA]</scope>
    <source>
        <strain evidence="2">cv. SF193</strain>
    </source>
</reference>
<dbReference type="EMBL" id="CM007903">
    <property type="protein sequence ID" value="OTF97652.1"/>
    <property type="molecule type" value="Genomic_DNA"/>
</dbReference>
<dbReference type="InParanoid" id="A0A251SGJ0"/>
<dbReference type="AlphaFoldDB" id="A0A251SGJ0"/>